<evidence type="ECO:0000313" key="4">
    <source>
        <dbReference type="EMBL" id="CAF1164376.1"/>
    </source>
</evidence>
<sequence length="314" mass="35190">MHYFIFSFLFSFSSVFISVSGARIPRFDRAVFFGDSLTDNGNVYRLTNQTWPTSPYYQGRFSNGPIWVDQVNIANKTDYAYAGGTTDSNLVQGYTKSNTVPVPGVRQQISSYINDSSQTTINYTRTIYLIWAGGNDLLYDPTLNVTSVVNSYLNCVRDLIAFGAQYLIIFNAPPIQKFPYFSQQNQIALQSALTNAINTALSTSIGTLQTTHSNISLQLYDIYTLMIKMTANQSYPFANTIDPCWNTYSLNSTPNSCQDSSKYIFLDHFHITSTAHQLIADEINLLVSYSSGSTKTSAHLRVFSVLCAFMMIFC</sequence>
<feature type="signal peptide" evidence="2">
    <location>
        <begin position="1"/>
        <end position="21"/>
    </location>
</feature>
<reference evidence="3" key="1">
    <citation type="submission" date="2021-02" db="EMBL/GenBank/DDBJ databases">
        <authorList>
            <person name="Nowell W R."/>
        </authorList>
    </citation>
    <scope>NUCLEOTIDE SEQUENCE</scope>
</reference>
<dbReference type="Gene3D" id="3.40.50.1110">
    <property type="entry name" value="SGNH hydrolase"/>
    <property type="match status" value="1"/>
</dbReference>
<keyword evidence="2" id="KW-0732">Signal</keyword>
<protein>
    <submittedName>
        <fullName evidence="3">Uncharacterized protein</fullName>
    </submittedName>
</protein>
<evidence type="ECO:0000256" key="1">
    <source>
        <dbReference type="ARBA" id="ARBA00022801"/>
    </source>
</evidence>
<evidence type="ECO:0000313" key="3">
    <source>
        <dbReference type="EMBL" id="CAF1039227.1"/>
    </source>
</evidence>
<gene>
    <name evidence="4" type="ORF">EDS130_LOCUS23324</name>
    <name evidence="3" type="ORF">XAT740_LOCUS15171</name>
</gene>
<dbReference type="EMBL" id="CAJNOR010000931">
    <property type="protein sequence ID" value="CAF1039227.1"/>
    <property type="molecule type" value="Genomic_DNA"/>
</dbReference>
<dbReference type="GO" id="GO:0016788">
    <property type="term" value="F:hydrolase activity, acting on ester bonds"/>
    <property type="evidence" value="ECO:0007669"/>
    <property type="project" value="InterPro"/>
</dbReference>
<proteinExistence type="predicted"/>
<keyword evidence="5" id="KW-1185">Reference proteome</keyword>
<dbReference type="SUPFAM" id="SSF52266">
    <property type="entry name" value="SGNH hydrolase"/>
    <property type="match status" value="1"/>
</dbReference>
<name>A0A814JR68_ADIRI</name>
<dbReference type="PANTHER" id="PTHR45648">
    <property type="entry name" value="GDSL LIPASE/ACYLHYDROLASE FAMILY PROTEIN (AFU_ORTHOLOGUE AFUA_4G14700)"/>
    <property type="match status" value="1"/>
</dbReference>
<comment type="caution">
    <text evidence="3">The sequence shown here is derived from an EMBL/GenBank/DDBJ whole genome shotgun (WGS) entry which is preliminary data.</text>
</comment>
<organism evidence="3 5">
    <name type="scientific">Adineta ricciae</name>
    <name type="common">Rotifer</name>
    <dbReference type="NCBI Taxonomy" id="249248"/>
    <lineage>
        <taxon>Eukaryota</taxon>
        <taxon>Metazoa</taxon>
        <taxon>Spiralia</taxon>
        <taxon>Gnathifera</taxon>
        <taxon>Rotifera</taxon>
        <taxon>Eurotatoria</taxon>
        <taxon>Bdelloidea</taxon>
        <taxon>Adinetida</taxon>
        <taxon>Adinetidae</taxon>
        <taxon>Adineta</taxon>
    </lineage>
</organism>
<dbReference type="InterPro" id="IPR036514">
    <property type="entry name" value="SGNH_hydro_sf"/>
</dbReference>
<dbReference type="EMBL" id="CAJNOJ010000127">
    <property type="protein sequence ID" value="CAF1164376.1"/>
    <property type="molecule type" value="Genomic_DNA"/>
</dbReference>
<evidence type="ECO:0000256" key="2">
    <source>
        <dbReference type="SAM" id="SignalP"/>
    </source>
</evidence>
<dbReference type="InterPro" id="IPR051058">
    <property type="entry name" value="GDSL_Est/Lipase"/>
</dbReference>
<dbReference type="OrthoDB" id="1600564at2759"/>
<dbReference type="PANTHER" id="PTHR45648:SF22">
    <property type="entry name" value="GDSL LIPASE_ACYLHYDROLASE FAMILY PROTEIN (AFU_ORTHOLOGUE AFUA_4G14700)"/>
    <property type="match status" value="1"/>
</dbReference>
<dbReference type="AlphaFoldDB" id="A0A814JR68"/>
<dbReference type="Proteomes" id="UP000663852">
    <property type="component" value="Unassembled WGS sequence"/>
</dbReference>
<dbReference type="InterPro" id="IPR001087">
    <property type="entry name" value="GDSL"/>
</dbReference>
<dbReference type="Proteomes" id="UP000663828">
    <property type="component" value="Unassembled WGS sequence"/>
</dbReference>
<evidence type="ECO:0000313" key="5">
    <source>
        <dbReference type="Proteomes" id="UP000663828"/>
    </source>
</evidence>
<keyword evidence="1" id="KW-0378">Hydrolase</keyword>
<feature type="chain" id="PRO_5036410321" evidence="2">
    <location>
        <begin position="22"/>
        <end position="314"/>
    </location>
</feature>
<dbReference type="Pfam" id="PF00657">
    <property type="entry name" value="Lipase_GDSL"/>
    <property type="match status" value="1"/>
</dbReference>
<dbReference type="CDD" id="cd01846">
    <property type="entry name" value="fatty_acyltransferase_like"/>
    <property type="match status" value="1"/>
</dbReference>
<accession>A0A814JR68</accession>